<gene>
    <name evidence="2" type="ORF">CLOSTHATH_01413</name>
</gene>
<feature type="region of interest" description="Disordered" evidence="1">
    <location>
        <begin position="27"/>
        <end position="81"/>
    </location>
</feature>
<name>D3ACT5_9FIRM</name>
<evidence type="ECO:0000313" key="2">
    <source>
        <dbReference type="EMBL" id="EFD00371.1"/>
    </source>
</evidence>
<feature type="compositionally biased region" description="Basic and acidic residues" evidence="1">
    <location>
        <begin position="65"/>
        <end position="81"/>
    </location>
</feature>
<sequence length="81" mass="8697">MNVTVGHKAHVFASHVHFCGSYPDGGTLGYQAQRHGPTPKAEKEPKGSGKSKSVRSDAAAGYHTDFLKPAEKHETVDNSCF</sequence>
<evidence type="ECO:0000313" key="3">
    <source>
        <dbReference type="Proteomes" id="UP000004968"/>
    </source>
</evidence>
<reference evidence="2 3" key="1">
    <citation type="submission" date="2010-01" db="EMBL/GenBank/DDBJ databases">
        <authorList>
            <person name="Weinstock G."/>
            <person name="Sodergren E."/>
            <person name="Clifton S."/>
            <person name="Fulton L."/>
            <person name="Fulton B."/>
            <person name="Courtney L."/>
            <person name="Fronick C."/>
            <person name="Harrison M."/>
            <person name="Strong C."/>
            <person name="Farmer C."/>
            <person name="Delahaunty K."/>
            <person name="Markovic C."/>
            <person name="Hall O."/>
            <person name="Minx P."/>
            <person name="Tomlinson C."/>
            <person name="Mitreva M."/>
            <person name="Nelson J."/>
            <person name="Hou S."/>
            <person name="Wollam A."/>
            <person name="Pepin K.H."/>
            <person name="Johnson M."/>
            <person name="Bhonagiri V."/>
            <person name="Nash W.E."/>
            <person name="Warren W."/>
            <person name="Chinwalla A."/>
            <person name="Mardis E.R."/>
            <person name="Wilson R.K."/>
        </authorList>
    </citation>
    <scope>NUCLEOTIDE SEQUENCE [LARGE SCALE GENOMIC DNA]</scope>
    <source>
        <strain evidence="2 3">DSM 13479</strain>
    </source>
</reference>
<comment type="caution">
    <text evidence="2">The sequence shown here is derived from an EMBL/GenBank/DDBJ whole genome shotgun (WGS) entry which is preliminary data.</text>
</comment>
<proteinExistence type="predicted"/>
<protein>
    <submittedName>
        <fullName evidence="2">Uncharacterized protein</fullName>
    </submittedName>
</protein>
<dbReference type="HOGENOM" id="CLU_2569188_0_0_9"/>
<organism evidence="2 3">
    <name type="scientific">Hungatella hathewayi DSM 13479</name>
    <dbReference type="NCBI Taxonomy" id="566550"/>
    <lineage>
        <taxon>Bacteria</taxon>
        <taxon>Bacillati</taxon>
        <taxon>Bacillota</taxon>
        <taxon>Clostridia</taxon>
        <taxon>Lachnospirales</taxon>
        <taxon>Lachnospiraceae</taxon>
        <taxon>Hungatella</taxon>
    </lineage>
</organism>
<dbReference type="AlphaFoldDB" id="D3ACT5"/>
<evidence type="ECO:0000256" key="1">
    <source>
        <dbReference type="SAM" id="MobiDB-lite"/>
    </source>
</evidence>
<accession>D3ACT5</accession>
<dbReference type="EMBL" id="ACIO01000092">
    <property type="protein sequence ID" value="EFD00371.1"/>
    <property type="molecule type" value="Genomic_DNA"/>
</dbReference>
<dbReference type="Proteomes" id="UP000004968">
    <property type="component" value="Unassembled WGS sequence"/>
</dbReference>